<organism evidence="2 3">
    <name type="scientific">Opitutus terrae (strain DSM 11246 / JCM 15787 / PB90-1)</name>
    <dbReference type="NCBI Taxonomy" id="452637"/>
    <lineage>
        <taxon>Bacteria</taxon>
        <taxon>Pseudomonadati</taxon>
        <taxon>Verrucomicrobiota</taxon>
        <taxon>Opitutia</taxon>
        <taxon>Opitutales</taxon>
        <taxon>Opitutaceae</taxon>
        <taxon>Opitutus</taxon>
    </lineage>
</organism>
<sequence>MHPFPTRLAAGVLLLTAPLFARAEPQPGQSPADHLPPHIRHLTQFGERADWSHDSKKILFLSKTFGDAMELDLATGAIRNLTQHYPHYGYTRALYLANGDILLAGPLAYDLKDVNHARRNCYLFVLDKSGRKPPVPLGIRCNEGPAVSRQRLHFAWPEWIDPKPGEGNLSTSTMVEADLVYTDGVPAIANKRLILDGKDLPFRATMETQNYRPPEEKELIFSTYTDGGQKCDVYGIELATRKLTAYTNSPDIYDEPEGIFPDGRHTLVECDSQNKRGPGSIDLWKLALDGTGTYTRLTHFSDYAGYKASNGVVSDDGRHVAFQMGKAGEAAGIGHGIFVLDLTVAE</sequence>
<name>B1ZQQ9_OPITP</name>
<dbReference type="OrthoDB" id="9812921at2"/>
<dbReference type="eggNOG" id="COG0823">
    <property type="taxonomic scope" value="Bacteria"/>
</dbReference>
<feature type="signal peptide" evidence="1">
    <location>
        <begin position="1"/>
        <end position="23"/>
    </location>
</feature>
<gene>
    <name evidence="2" type="ordered locus">Oter_4539</name>
</gene>
<dbReference type="RefSeq" id="WP_012377324.1">
    <property type="nucleotide sequence ID" value="NC_010571.1"/>
</dbReference>
<evidence type="ECO:0008006" key="4">
    <source>
        <dbReference type="Google" id="ProtNLM"/>
    </source>
</evidence>
<dbReference type="STRING" id="452637.Oter_4539"/>
<proteinExistence type="predicted"/>
<evidence type="ECO:0000313" key="3">
    <source>
        <dbReference type="Proteomes" id="UP000007013"/>
    </source>
</evidence>
<keyword evidence="3" id="KW-1185">Reference proteome</keyword>
<dbReference type="InterPro" id="IPR011042">
    <property type="entry name" value="6-blade_b-propeller_TolB-like"/>
</dbReference>
<dbReference type="SUPFAM" id="SSF82171">
    <property type="entry name" value="DPP6 N-terminal domain-like"/>
    <property type="match status" value="1"/>
</dbReference>
<dbReference type="AlphaFoldDB" id="B1ZQQ9"/>
<dbReference type="Gene3D" id="2.120.10.30">
    <property type="entry name" value="TolB, C-terminal domain"/>
    <property type="match status" value="1"/>
</dbReference>
<evidence type="ECO:0000256" key="1">
    <source>
        <dbReference type="SAM" id="SignalP"/>
    </source>
</evidence>
<feature type="chain" id="PRO_5002774851" description="WD40 domain protein beta Propeller" evidence="1">
    <location>
        <begin position="24"/>
        <end position="346"/>
    </location>
</feature>
<protein>
    <recommendedName>
        <fullName evidence="4">WD40 domain protein beta Propeller</fullName>
    </recommendedName>
</protein>
<reference evidence="2 3" key="1">
    <citation type="journal article" date="2011" name="J. Bacteriol.">
        <title>Genome sequence of the verrucomicrobium Opitutus terrae PB90-1, an abundant inhabitant of rice paddy soil ecosystems.</title>
        <authorList>
            <person name="van Passel M.W."/>
            <person name="Kant R."/>
            <person name="Palva A."/>
            <person name="Copeland A."/>
            <person name="Lucas S."/>
            <person name="Lapidus A."/>
            <person name="Glavina del Rio T."/>
            <person name="Pitluck S."/>
            <person name="Goltsman E."/>
            <person name="Clum A."/>
            <person name="Sun H."/>
            <person name="Schmutz J."/>
            <person name="Larimer F.W."/>
            <person name="Land M.L."/>
            <person name="Hauser L."/>
            <person name="Kyrpides N."/>
            <person name="Mikhailova N."/>
            <person name="Richardson P.P."/>
            <person name="Janssen P.H."/>
            <person name="de Vos W.M."/>
            <person name="Smidt H."/>
        </authorList>
    </citation>
    <scope>NUCLEOTIDE SEQUENCE [LARGE SCALE GENOMIC DNA]</scope>
    <source>
        <strain evidence="3">DSM 11246 / JCM 15787 / PB90-1</strain>
    </source>
</reference>
<dbReference type="Proteomes" id="UP000007013">
    <property type="component" value="Chromosome"/>
</dbReference>
<accession>B1ZQQ9</accession>
<dbReference type="HOGENOM" id="CLU_813188_0_0_0"/>
<dbReference type="KEGG" id="ote:Oter_4539"/>
<keyword evidence="1" id="KW-0732">Signal</keyword>
<dbReference type="EMBL" id="CP001032">
    <property type="protein sequence ID" value="ACB77810.1"/>
    <property type="molecule type" value="Genomic_DNA"/>
</dbReference>
<evidence type="ECO:0000313" key="2">
    <source>
        <dbReference type="EMBL" id="ACB77810.1"/>
    </source>
</evidence>